<dbReference type="Proteomes" id="UP000251561">
    <property type="component" value="Chromosome"/>
</dbReference>
<dbReference type="Pfam" id="PF01966">
    <property type="entry name" value="HD"/>
    <property type="match status" value="1"/>
</dbReference>
<dbReference type="GO" id="GO:0006203">
    <property type="term" value="P:dGTP catabolic process"/>
    <property type="evidence" value="ECO:0007669"/>
    <property type="project" value="TreeGrafter"/>
</dbReference>
<evidence type="ECO:0000313" key="2">
    <source>
        <dbReference type="EMBL" id="AXB57691.1"/>
    </source>
</evidence>
<keyword evidence="3" id="KW-1185">Reference proteome</keyword>
<dbReference type="GO" id="GO:0008832">
    <property type="term" value="F:dGTPase activity"/>
    <property type="evidence" value="ECO:0007669"/>
    <property type="project" value="TreeGrafter"/>
</dbReference>
<dbReference type="InterPro" id="IPR050135">
    <property type="entry name" value="dGTPase-like"/>
</dbReference>
<feature type="domain" description="HD/PDEase" evidence="1">
    <location>
        <begin position="55"/>
        <end position="268"/>
    </location>
</feature>
<dbReference type="SMART" id="SM00471">
    <property type="entry name" value="HDc"/>
    <property type="match status" value="1"/>
</dbReference>
<dbReference type="OrthoDB" id="9803619at2"/>
<dbReference type="PANTHER" id="PTHR11373:SF4">
    <property type="entry name" value="DEOXYNUCLEOSIDE TRIPHOSPHATE TRIPHOSPHOHYDROLASE SAMHD1"/>
    <property type="match status" value="1"/>
</dbReference>
<reference evidence="2 3" key="1">
    <citation type="submission" date="2018-06" db="EMBL/GenBank/DDBJ databases">
        <title>Genome sequencing of Flavobacterium.</title>
        <authorList>
            <person name="Baek M.-G."/>
            <person name="Yi H."/>
        </authorList>
    </citation>
    <scope>NUCLEOTIDE SEQUENCE [LARGE SCALE GENOMIC DNA]</scope>
    <source>
        <strain evidence="2 3">HYN0086</strain>
    </source>
</reference>
<dbReference type="Pfam" id="PF19276">
    <property type="entry name" value="HD_assoc_2"/>
    <property type="match status" value="1"/>
</dbReference>
<evidence type="ECO:0000259" key="1">
    <source>
        <dbReference type="SMART" id="SM00471"/>
    </source>
</evidence>
<dbReference type="KEGG" id="ffl:HYN86_14235"/>
<dbReference type="AlphaFoldDB" id="A0A344LUU9"/>
<dbReference type="Gene3D" id="1.10.3210.10">
    <property type="entry name" value="Hypothetical protein af1432"/>
    <property type="match status" value="1"/>
</dbReference>
<name>A0A344LUU9_9FLAO</name>
<organism evidence="2 3">
    <name type="scientific">Flavobacterium fluviale</name>
    <dbReference type="NCBI Taxonomy" id="2249356"/>
    <lineage>
        <taxon>Bacteria</taxon>
        <taxon>Pseudomonadati</taxon>
        <taxon>Bacteroidota</taxon>
        <taxon>Flavobacteriia</taxon>
        <taxon>Flavobacteriales</taxon>
        <taxon>Flavobacteriaceae</taxon>
        <taxon>Flavobacterium</taxon>
    </lineage>
</organism>
<dbReference type="InterPro" id="IPR006674">
    <property type="entry name" value="HD_domain"/>
</dbReference>
<protein>
    <recommendedName>
        <fullName evidence="1">HD/PDEase domain-containing protein</fullName>
    </recommendedName>
</protein>
<gene>
    <name evidence="2" type="ORF">HYN86_14235</name>
</gene>
<dbReference type="PANTHER" id="PTHR11373">
    <property type="entry name" value="DEOXYNUCLEOSIDE TRIPHOSPHATE TRIPHOSPHOHYDROLASE"/>
    <property type="match status" value="1"/>
</dbReference>
<dbReference type="InterPro" id="IPR003607">
    <property type="entry name" value="HD/PDEase_dom"/>
</dbReference>
<accession>A0A344LUU9</accession>
<proteinExistence type="predicted"/>
<sequence length="526" mass="61579">MIDNYRDNYYGSILDPLHGDIKLSEIEKWIIKQPIFTRLRRVKQNTFLYYVFPSANHTRFEHSIGVMHLAGKIFDSCKENFATGQKKKEKYSIKGETSFFNLNNLDEREEIYYQELRLAALLHDIGHGPLSHLFDEFAISKDAFLKIVNLSSVLQNYYIGFEKLIIANNNKVEHEIISCAFVFILIDELKNENINDVDKFSPSAKVIIENLKAERIVKLIEPDFENLLELTDSKDNNYTSFFSRIITSFPIDADRMDYLLRDSYFSGVTYGIYDINRIFASFMATIDSDKNVCLAYKESGLDSMLRFIQSRSHLYNQVYFHKTNRSANSMLAYASTSSKKRGTKLLDKKKTIQSLMDFYIRNSDEVFLNYTVKKEVSVEEVEKEVLEDLLKRKLFKRVYQVKIILTKDKFGDFDKIKSLKENINKKLTQLVSNKIYATTDIYQNKTFKDSDLKCILIAQKSSGKYDFKSKWENVNKEFSFMNMNVVMVRIYLRRTFISSSDFEQKKKIILDSVSAEIYELEKYANA</sequence>
<evidence type="ECO:0000313" key="3">
    <source>
        <dbReference type="Proteomes" id="UP000251561"/>
    </source>
</evidence>
<dbReference type="InterPro" id="IPR045509">
    <property type="entry name" value="HD_assoc_2"/>
</dbReference>
<dbReference type="CDD" id="cd00077">
    <property type="entry name" value="HDc"/>
    <property type="match status" value="1"/>
</dbReference>
<dbReference type="RefSeq" id="WP_113678635.1">
    <property type="nucleotide sequence ID" value="NZ_CP030261.1"/>
</dbReference>
<dbReference type="SUPFAM" id="SSF109604">
    <property type="entry name" value="HD-domain/PDEase-like"/>
    <property type="match status" value="1"/>
</dbReference>
<dbReference type="EMBL" id="CP030261">
    <property type="protein sequence ID" value="AXB57691.1"/>
    <property type="molecule type" value="Genomic_DNA"/>
</dbReference>